<dbReference type="InterPro" id="IPR006528">
    <property type="entry name" value="Phage_head_morphogenesis_dom"/>
</dbReference>
<evidence type="ECO:0000313" key="3">
    <source>
        <dbReference type="Proteomes" id="UP000030526"/>
    </source>
</evidence>
<sequence>MRKANELRGKPLKVAVSIGNDYSRTIKLAMRALHKETMKNVAACFEAYSMDAKYPKYGSLPTQLALVIGRLLKKYLPIFTHLAKRETNKMIKRVDKNADATLKMSLKAISQDLAIKTNYTSPKMKDITKASVSEAVDLIKTIPNTYLSQVKKVSLHSISNSGKGFAELKPFLEKMYKGNERKAELVALDQTRKYYQNIQAEKMRRLGIKKFEWVHSHGGDVPRQEHLALDGKVFELDNPPKIGVMYGQDVYGYPGQLPNCRCTMIPVVDFGE</sequence>
<accession>A0A0A2XRA8</accession>
<evidence type="ECO:0000313" key="2">
    <source>
        <dbReference type="EMBL" id="KGQ33195.1"/>
    </source>
</evidence>
<dbReference type="AlphaFoldDB" id="A0A0A2XRA8"/>
<organism evidence="2 3">
    <name type="scientific">Gallibacterium anatis</name>
    <dbReference type="NCBI Taxonomy" id="750"/>
    <lineage>
        <taxon>Bacteria</taxon>
        <taxon>Pseudomonadati</taxon>
        <taxon>Pseudomonadota</taxon>
        <taxon>Gammaproteobacteria</taxon>
        <taxon>Pasteurellales</taxon>
        <taxon>Pasteurellaceae</taxon>
        <taxon>Gallibacterium</taxon>
    </lineage>
</organism>
<protein>
    <submittedName>
        <fullName evidence="2">Phage head protein</fullName>
    </submittedName>
</protein>
<dbReference type="Proteomes" id="UP000030526">
    <property type="component" value="Unassembled WGS sequence"/>
</dbReference>
<evidence type="ECO:0000259" key="1">
    <source>
        <dbReference type="Pfam" id="PF04233"/>
    </source>
</evidence>
<dbReference type="NCBIfam" id="TIGR01641">
    <property type="entry name" value="phageSPP1_gp7"/>
    <property type="match status" value="1"/>
</dbReference>
<feature type="domain" description="Phage head morphogenesis" evidence="1">
    <location>
        <begin position="154"/>
        <end position="265"/>
    </location>
</feature>
<proteinExistence type="predicted"/>
<name>A0A0A2XRA8_9PAST</name>
<gene>
    <name evidence="2" type="ORF">JP32_03035</name>
</gene>
<dbReference type="Pfam" id="PF04233">
    <property type="entry name" value="Phage_Mu_F"/>
    <property type="match status" value="1"/>
</dbReference>
<dbReference type="EMBL" id="JPXS01000015">
    <property type="protein sequence ID" value="KGQ33195.1"/>
    <property type="molecule type" value="Genomic_DNA"/>
</dbReference>
<reference evidence="2 3" key="1">
    <citation type="submission" date="2014-08" db="EMBL/GenBank/DDBJ databases">
        <title>Chaperone-usher fimbriae in a diverse selection of Gallibacterium genomes.</title>
        <authorList>
            <person name="Kudirkiene E."/>
            <person name="Bager R.J."/>
            <person name="Johnson T.J."/>
            <person name="Bojesen A.M."/>
        </authorList>
    </citation>
    <scope>NUCLEOTIDE SEQUENCE [LARGE SCALE GENOMIC DNA]</scope>
    <source>
        <strain evidence="2 3">20558/3kl.</strain>
    </source>
</reference>
<dbReference type="RefSeq" id="WP_039083572.1">
    <property type="nucleotide sequence ID" value="NZ_JPXS01000015.1"/>
</dbReference>
<comment type="caution">
    <text evidence="2">The sequence shown here is derived from an EMBL/GenBank/DDBJ whole genome shotgun (WGS) entry which is preliminary data.</text>
</comment>